<dbReference type="RefSeq" id="WP_271185698.1">
    <property type="nucleotide sequence ID" value="NZ_BSFE01000002.1"/>
</dbReference>
<feature type="transmembrane region" description="Helical" evidence="4">
    <location>
        <begin position="188"/>
        <end position="210"/>
    </location>
</feature>
<evidence type="ECO:0000256" key="3">
    <source>
        <dbReference type="ARBA" id="ARBA00023163"/>
    </source>
</evidence>
<feature type="transmembrane region" description="Helical" evidence="4">
    <location>
        <begin position="156"/>
        <end position="176"/>
    </location>
</feature>
<dbReference type="PROSITE" id="PS00041">
    <property type="entry name" value="HTH_ARAC_FAMILY_1"/>
    <property type="match status" value="1"/>
</dbReference>
<dbReference type="AlphaFoldDB" id="A0A9W6MMS3"/>
<evidence type="ECO:0000313" key="7">
    <source>
        <dbReference type="Proteomes" id="UP001143486"/>
    </source>
</evidence>
<keyword evidence="2" id="KW-0238">DNA-binding</keyword>
<evidence type="ECO:0000256" key="4">
    <source>
        <dbReference type="SAM" id="Phobius"/>
    </source>
</evidence>
<dbReference type="PANTHER" id="PTHR43280">
    <property type="entry name" value="ARAC-FAMILY TRANSCRIPTIONAL REGULATOR"/>
    <property type="match status" value="1"/>
</dbReference>
<dbReference type="PANTHER" id="PTHR43280:SF29">
    <property type="entry name" value="ARAC-FAMILY TRANSCRIPTIONAL REGULATOR"/>
    <property type="match status" value="1"/>
</dbReference>
<evidence type="ECO:0000256" key="2">
    <source>
        <dbReference type="ARBA" id="ARBA00023125"/>
    </source>
</evidence>
<reference evidence="6" key="1">
    <citation type="journal article" date="2014" name="Int. J. Syst. Evol. Microbiol.">
        <title>Complete genome sequence of Corynebacterium casei LMG S-19264T (=DSM 44701T), isolated from a smear-ripened cheese.</title>
        <authorList>
            <consortium name="US DOE Joint Genome Institute (JGI-PGF)"/>
            <person name="Walter F."/>
            <person name="Albersmeier A."/>
            <person name="Kalinowski J."/>
            <person name="Ruckert C."/>
        </authorList>
    </citation>
    <scope>NUCLEOTIDE SEQUENCE</scope>
    <source>
        <strain evidence="6">VKM B-1513</strain>
    </source>
</reference>
<dbReference type="Gene3D" id="1.10.10.60">
    <property type="entry name" value="Homeodomain-like"/>
    <property type="match status" value="1"/>
</dbReference>
<feature type="transmembrane region" description="Helical" evidence="4">
    <location>
        <begin position="39"/>
        <end position="61"/>
    </location>
</feature>
<feature type="transmembrane region" description="Helical" evidence="4">
    <location>
        <begin position="119"/>
        <end position="144"/>
    </location>
</feature>
<keyword evidence="4" id="KW-1133">Transmembrane helix</keyword>
<dbReference type="Pfam" id="PF12833">
    <property type="entry name" value="HTH_18"/>
    <property type="match status" value="1"/>
</dbReference>
<feature type="transmembrane region" description="Helical" evidence="4">
    <location>
        <begin position="95"/>
        <end position="113"/>
    </location>
</feature>
<reference evidence="6" key="2">
    <citation type="submission" date="2023-01" db="EMBL/GenBank/DDBJ databases">
        <authorList>
            <person name="Sun Q."/>
            <person name="Evtushenko L."/>
        </authorList>
    </citation>
    <scope>NUCLEOTIDE SEQUENCE</scope>
    <source>
        <strain evidence="6">VKM B-1513</strain>
    </source>
</reference>
<evidence type="ECO:0000259" key="5">
    <source>
        <dbReference type="PROSITE" id="PS01124"/>
    </source>
</evidence>
<dbReference type="SMART" id="SM00342">
    <property type="entry name" value="HTH_ARAC"/>
    <property type="match status" value="1"/>
</dbReference>
<dbReference type="InterPro" id="IPR018062">
    <property type="entry name" value="HTH_AraC-typ_CS"/>
</dbReference>
<feature type="domain" description="HTH araC/xylS-type" evidence="5">
    <location>
        <begin position="242"/>
        <end position="346"/>
    </location>
</feature>
<organism evidence="6 7">
    <name type="scientific">Maricaulis virginensis</name>
    <dbReference type="NCBI Taxonomy" id="144022"/>
    <lineage>
        <taxon>Bacteria</taxon>
        <taxon>Pseudomonadati</taxon>
        <taxon>Pseudomonadota</taxon>
        <taxon>Alphaproteobacteria</taxon>
        <taxon>Maricaulales</taxon>
        <taxon>Maricaulaceae</taxon>
        <taxon>Maricaulis</taxon>
    </lineage>
</organism>
<keyword evidence="7" id="KW-1185">Reference proteome</keyword>
<dbReference type="InterPro" id="IPR018060">
    <property type="entry name" value="HTH_AraC"/>
</dbReference>
<dbReference type="PROSITE" id="PS01124">
    <property type="entry name" value="HTH_ARAC_FAMILY_2"/>
    <property type="match status" value="1"/>
</dbReference>
<dbReference type="GO" id="GO:0003700">
    <property type="term" value="F:DNA-binding transcription factor activity"/>
    <property type="evidence" value="ECO:0007669"/>
    <property type="project" value="InterPro"/>
</dbReference>
<dbReference type="GO" id="GO:0043565">
    <property type="term" value="F:sequence-specific DNA binding"/>
    <property type="evidence" value="ECO:0007669"/>
    <property type="project" value="InterPro"/>
</dbReference>
<keyword evidence="4" id="KW-0472">Membrane</keyword>
<dbReference type="SUPFAM" id="SSF46689">
    <property type="entry name" value="Homeodomain-like"/>
    <property type="match status" value="1"/>
</dbReference>
<dbReference type="EMBL" id="BSFE01000002">
    <property type="protein sequence ID" value="GLK51313.1"/>
    <property type="molecule type" value="Genomic_DNA"/>
</dbReference>
<evidence type="ECO:0000313" key="6">
    <source>
        <dbReference type="EMBL" id="GLK51313.1"/>
    </source>
</evidence>
<keyword evidence="4" id="KW-0812">Transmembrane</keyword>
<dbReference type="Proteomes" id="UP001143486">
    <property type="component" value="Unassembled WGS sequence"/>
</dbReference>
<feature type="transmembrane region" description="Helical" evidence="4">
    <location>
        <begin position="6"/>
        <end position="27"/>
    </location>
</feature>
<dbReference type="InterPro" id="IPR009057">
    <property type="entry name" value="Homeodomain-like_sf"/>
</dbReference>
<comment type="caution">
    <text evidence="6">The sequence shown here is derived from an EMBL/GenBank/DDBJ whole genome shotgun (WGS) entry which is preliminary data.</text>
</comment>
<name>A0A9W6MMS3_9PROT</name>
<gene>
    <name evidence="6" type="ORF">GCM10017621_08210</name>
</gene>
<protein>
    <submittedName>
        <fullName evidence="6">Transcriptional regulator</fullName>
    </submittedName>
</protein>
<sequence length="350" mass="38595">MSTIEILDILARGGTFALAVMLGLLFLRDARHSLAARLGILFATGVACYALLSSNTIAAVLGPFDPVLNVFAVPTGVFFWWFTTALFDTGFRWRMWRLLPMLAVVLCAAGNFLSPGDSVFAMISASGWQIINISMMGHAAILALRDWGDDLIEPRRKFRIAFAILVALLGIAISALELRYARSSFPDWVFPAHGFTLFILAMGFTGWLVATPTDLFGARDRRRRGTGARGRELSPENRPLARRLEAAMAEGLYREPGLTVGSLAEHLGTREHRLRRIINQGLGYRNFSAFLNAHRLEEAKRLLADPDRAHDQVLTIALDLGYGSIAPFNRAFRAETGTTPTAFRRDALSG</sequence>
<feature type="transmembrane region" description="Helical" evidence="4">
    <location>
        <begin position="67"/>
        <end position="88"/>
    </location>
</feature>
<accession>A0A9W6MMS3</accession>
<keyword evidence="1" id="KW-0805">Transcription regulation</keyword>
<keyword evidence="3" id="KW-0804">Transcription</keyword>
<evidence type="ECO:0000256" key="1">
    <source>
        <dbReference type="ARBA" id="ARBA00023015"/>
    </source>
</evidence>
<proteinExistence type="predicted"/>